<evidence type="ECO:0000313" key="2">
    <source>
        <dbReference type="EMBL" id="GEK92325.1"/>
    </source>
</evidence>
<keyword evidence="3" id="KW-1185">Reference proteome</keyword>
<reference evidence="2 3" key="1">
    <citation type="submission" date="2019-07" db="EMBL/GenBank/DDBJ databases">
        <title>Whole genome shotgun sequence of Gluconobacter wancherniae NBRC 103581.</title>
        <authorList>
            <person name="Hosoyama A."/>
            <person name="Uohara A."/>
            <person name="Ohji S."/>
            <person name="Ichikawa N."/>
        </authorList>
    </citation>
    <scope>NUCLEOTIDE SEQUENCE [LARGE SCALE GENOMIC DNA]</scope>
    <source>
        <strain evidence="2 3">NBRC 103581</strain>
    </source>
</reference>
<dbReference type="Pfam" id="PF13460">
    <property type="entry name" value="NAD_binding_10"/>
    <property type="match status" value="1"/>
</dbReference>
<dbReference type="Gene3D" id="3.90.25.10">
    <property type="entry name" value="UDP-galactose 4-epimerase, domain 1"/>
    <property type="match status" value="1"/>
</dbReference>
<dbReference type="OrthoDB" id="7771794at2"/>
<dbReference type="PANTHER" id="PTHR47129">
    <property type="entry name" value="QUINONE OXIDOREDUCTASE 2"/>
    <property type="match status" value="1"/>
</dbReference>
<dbReference type="AlphaFoldDB" id="A0A511AVU5"/>
<evidence type="ECO:0000259" key="1">
    <source>
        <dbReference type="Pfam" id="PF13460"/>
    </source>
</evidence>
<feature type="domain" description="NAD(P)-binding" evidence="1">
    <location>
        <begin position="6"/>
        <end position="182"/>
    </location>
</feature>
<accession>A0A511AVU5</accession>
<dbReference type="InterPro" id="IPR016040">
    <property type="entry name" value="NAD(P)-bd_dom"/>
</dbReference>
<sequence>MYAVTGASGQLGRLVIENLLGKVAPEKIVALARDPAKIADLKTRGITVRTFNYDSPSTLAPALEGVEHLLVISSSEVGRRTEQHRAVIEAAAVSGVTFLAYTSILHADTSPLGLAVEHLATEALLEKSGVPYALLRNGWYTENYTASAPIALQHGALLGSTGNGRISAASRADYAEAAAIVLTQANPAKAIYELAGDESFTLADFAQAITDISGKPVEYHDLPEAEYKAALISAGLPDWLAELLANSSARASGGALFDDSHTLSSLIEHPTTPMRSTLEKALQA</sequence>
<dbReference type="PANTHER" id="PTHR47129:SF1">
    <property type="entry name" value="NMRA-LIKE DOMAIN-CONTAINING PROTEIN"/>
    <property type="match status" value="1"/>
</dbReference>
<comment type="caution">
    <text evidence="2">The sequence shown here is derived from an EMBL/GenBank/DDBJ whole genome shotgun (WGS) entry which is preliminary data.</text>
</comment>
<dbReference type="InterPro" id="IPR052718">
    <property type="entry name" value="NmrA-type_oxidoreductase"/>
</dbReference>
<dbReference type="CDD" id="cd05269">
    <property type="entry name" value="TMR_SDR_a"/>
    <property type="match status" value="1"/>
</dbReference>
<dbReference type="Proteomes" id="UP000321230">
    <property type="component" value="Unassembled WGS sequence"/>
</dbReference>
<dbReference type="RefSeq" id="WP_146792970.1">
    <property type="nucleotide sequence ID" value="NZ_BARC01000005.1"/>
</dbReference>
<gene>
    <name evidence="2" type="ORF">GWA01_00950</name>
</gene>
<proteinExistence type="predicted"/>
<evidence type="ECO:0000313" key="3">
    <source>
        <dbReference type="Proteomes" id="UP000321230"/>
    </source>
</evidence>
<protein>
    <submittedName>
        <fullName evidence="2">NAD(P)-dependent oxidoreductase</fullName>
    </submittedName>
</protein>
<dbReference type="SUPFAM" id="SSF51735">
    <property type="entry name" value="NAD(P)-binding Rossmann-fold domains"/>
    <property type="match status" value="1"/>
</dbReference>
<dbReference type="InterPro" id="IPR036291">
    <property type="entry name" value="NAD(P)-bd_dom_sf"/>
</dbReference>
<dbReference type="Gene3D" id="3.40.50.720">
    <property type="entry name" value="NAD(P)-binding Rossmann-like Domain"/>
    <property type="match status" value="1"/>
</dbReference>
<organism evidence="2 3">
    <name type="scientific">Gluconobacter wancherniae NBRC 103581</name>
    <dbReference type="NCBI Taxonomy" id="656744"/>
    <lineage>
        <taxon>Bacteria</taxon>
        <taxon>Pseudomonadati</taxon>
        <taxon>Pseudomonadota</taxon>
        <taxon>Alphaproteobacteria</taxon>
        <taxon>Acetobacterales</taxon>
        <taxon>Acetobacteraceae</taxon>
        <taxon>Gluconobacter</taxon>
    </lineage>
</organism>
<name>A0A511AVU5_9PROT</name>
<dbReference type="EMBL" id="BJUZ01000001">
    <property type="protein sequence ID" value="GEK92325.1"/>
    <property type="molecule type" value="Genomic_DNA"/>
</dbReference>